<keyword evidence="1" id="KW-0812">Transmembrane</keyword>
<keyword evidence="1" id="KW-0472">Membrane</keyword>
<dbReference type="KEGG" id="apra:G3A50_19130"/>
<evidence type="ECO:0000313" key="2">
    <source>
        <dbReference type="EMBL" id="QIB35584.1"/>
    </source>
</evidence>
<keyword evidence="1" id="KW-1133">Transmembrane helix</keyword>
<sequence>MKQSASGERRRRGPLRATARFLFQLVLAVFIIVDELFRPLYRPLVARIAALKLMQALERWIGARSPFTILVLLAIPYVLVEPFKFIALIWIANGAVRTGTITLIVAYLLSFVIVERIYSAGRLKLMTIGWVAWMIETVTSVQRSLLTWLRLDQFKQEARRLLRRLRASLR</sequence>
<keyword evidence="3" id="KW-1185">Reference proteome</keyword>
<dbReference type="RefSeq" id="WP_163076724.1">
    <property type="nucleotide sequence ID" value="NZ_CP048630.1"/>
</dbReference>
<organism evidence="2 3">
    <name type="scientific">Ancylobacter pratisalsi</name>
    <dbReference type="NCBI Taxonomy" id="1745854"/>
    <lineage>
        <taxon>Bacteria</taxon>
        <taxon>Pseudomonadati</taxon>
        <taxon>Pseudomonadota</taxon>
        <taxon>Alphaproteobacteria</taxon>
        <taxon>Hyphomicrobiales</taxon>
        <taxon>Xanthobacteraceae</taxon>
        <taxon>Ancylobacter</taxon>
    </lineage>
</organism>
<feature type="transmembrane region" description="Helical" evidence="1">
    <location>
        <begin position="87"/>
        <end position="110"/>
    </location>
</feature>
<name>A0A6P1YVG8_9HYPH</name>
<dbReference type="AlphaFoldDB" id="A0A6P1YVG8"/>
<accession>A0A6P1YVG8</accession>
<evidence type="ECO:0000256" key="1">
    <source>
        <dbReference type="SAM" id="Phobius"/>
    </source>
</evidence>
<dbReference type="Proteomes" id="UP000464751">
    <property type="component" value="Chromosome"/>
</dbReference>
<reference evidence="2 3" key="1">
    <citation type="submission" date="2020-02" db="EMBL/GenBank/DDBJ databases">
        <authorList>
            <person name="Li G."/>
        </authorList>
    </citation>
    <scope>NUCLEOTIDE SEQUENCE [LARGE SCALE GENOMIC DNA]</scope>
    <source>
        <strain evidence="2 3">DSM 102029</strain>
    </source>
</reference>
<gene>
    <name evidence="2" type="ORF">G3A50_19130</name>
</gene>
<evidence type="ECO:0000313" key="3">
    <source>
        <dbReference type="Proteomes" id="UP000464751"/>
    </source>
</evidence>
<protein>
    <submittedName>
        <fullName evidence="2">Uncharacterized protein</fullName>
    </submittedName>
</protein>
<feature type="transmembrane region" description="Helical" evidence="1">
    <location>
        <begin position="61"/>
        <end position="80"/>
    </location>
</feature>
<dbReference type="EMBL" id="CP048630">
    <property type="protein sequence ID" value="QIB35584.1"/>
    <property type="molecule type" value="Genomic_DNA"/>
</dbReference>
<proteinExistence type="predicted"/>